<comment type="caution">
    <text evidence="2">The sequence shown here is derived from an EMBL/GenBank/DDBJ whole genome shotgun (WGS) entry which is preliminary data.</text>
</comment>
<dbReference type="AlphaFoldDB" id="A0A9W9EMN8"/>
<reference evidence="2" key="2">
    <citation type="journal article" date="2023" name="IMA Fungus">
        <title>Comparative genomic study of the Penicillium genus elucidates a diverse pangenome and 15 lateral gene transfer events.</title>
        <authorList>
            <person name="Petersen C."/>
            <person name="Sorensen T."/>
            <person name="Nielsen M.R."/>
            <person name="Sondergaard T.E."/>
            <person name="Sorensen J.L."/>
            <person name="Fitzpatrick D.A."/>
            <person name="Frisvad J.C."/>
            <person name="Nielsen K.L."/>
        </authorList>
    </citation>
    <scope>NUCLEOTIDE SEQUENCE</scope>
    <source>
        <strain evidence="2">IBT 34128</strain>
    </source>
</reference>
<dbReference type="OrthoDB" id="4526754at2759"/>
<reference evidence="2" key="1">
    <citation type="submission" date="2022-11" db="EMBL/GenBank/DDBJ databases">
        <authorList>
            <person name="Petersen C."/>
        </authorList>
    </citation>
    <scope>NUCLEOTIDE SEQUENCE</scope>
    <source>
        <strain evidence="2">IBT 34128</strain>
    </source>
</reference>
<feature type="compositionally biased region" description="Low complexity" evidence="1">
    <location>
        <begin position="33"/>
        <end position="64"/>
    </location>
</feature>
<evidence type="ECO:0000313" key="2">
    <source>
        <dbReference type="EMBL" id="KAJ5084621.1"/>
    </source>
</evidence>
<feature type="compositionally biased region" description="Low complexity" evidence="1">
    <location>
        <begin position="132"/>
        <end position="144"/>
    </location>
</feature>
<feature type="compositionally biased region" description="Gly residues" evidence="1">
    <location>
        <begin position="254"/>
        <end position="266"/>
    </location>
</feature>
<keyword evidence="3" id="KW-1185">Reference proteome</keyword>
<gene>
    <name evidence="2" type="ORF">NUU61_009200</name>
</gene>
<evidence type="ECO:0000256" key="1">
    <source>
        <dbReference type="SAM" id="MobiDB-lite"/>
    </source>
</evidence>
<feature type="compositionally biased region" description="Low complexity" evidence="1">
    <location>
        <begin position="104"/>
        <end position="122"/>
    </location>
</feature>
<protein>
    <submittedName>
        <fullName evidence="2">Uncharacterized protein</fullName>
    </submittedName>
</protein>
<feature type="compositionally biased region" description="Polar residues" evidence="1">
    <location>
        <begin position="14"/>
        <end position="32"/>
    </location>
</feature>
<dbReference type="EMBL" id="JAPMSZ010000011">
    <property type="protein sequence ID" value="KAJ5084621.1"/>
    <property type="molecule type" value="Genomic_DNA"/>
</dbReference>
<organism evidence="2 3">
    <name type="scientific">Penicillium alfredii</name>
    <dbReference type="NCBI Taxonomy" id="1506179"/>
    <lineage>
        <taxon>Eukaryota</taxon>
        <taxon>Fungi</taxon>
        <taxon>Dikarya</taxon>
        <taxon>Ascomycota</taxon>
        <taxon>Pezizomycotina</taxon>
        <taxon>Eurotiomycetes</taxon>
        <taxon>Eurotiomycetidae</taxon>
        <taxon>Eurotiales</taxon>
        <taxon>Aspergillaceae</taxon>
        <taxon>Penicillium</taxon>
    </lineage>
</organism>
<proteinExistence type="predicted"/>
<name>A0A9W9EMN8_9EURO</name>
<sequence>MAGPTGIPTYASAPLNSNNTDATTHGSTSQPGPATATETEASATATPSQPASTSATATAPSYSPIYTTAQPVDSSSASAQPGAAPSLAAPTATSIAQPPQPGTSSNSSYSLSATPTTSTSGSPPAPQPGAQPVPTASLAPAPTSSIPPTPQSRRACFVYYSCCAADTIHPIIRLPTSIHSNNNNINKQSLNPKLHLRPLRHPLPIHLYYFLCRRCASPAAQYQCSRWWCGEYLPGRGARGDGHGQGVDTDGGDEVGGGGGGGVEAD</sequence>
<feature type="region of interest" description="Disordered" evidence="1">
    <location>
        <begin position="240"/>
        <end position="266"/>
    </location>
</feature>
<evidence type="ECO:0000313" key="3">
    <source>
        <dbReference type="Proteomes" id="UP001141434"/>
    </source>
</evidence>
<feature type="compositionally biased region" description="Low complexity" evidence="1">
    <location>
        <begin position="74"/>
        <end position="96"/>
    </location>
</feature>
<dbReference type="Proteomes" id="UP001141434">
    <property type="component" value="Unassembled WGS sequence"/>
</dbReference>
<dbReference type="RefSeq" id="XP_056508018.1">
    <property type="nucleotide sequence ID" value="XM_056659725.1"/>
</dbReference>
<accession>A0A9W9EMN8</accession>
<dbReference type="GeneID" id="81398894"/>
<feature type="region of interest" description="Disordered" evidence="1">
    <location>
        <begin position="1"/>
        <end position="148"/>
    </location>
</feature>